<keyword evidence="8" id="KW-0916">Viral movement protein</keyword>
<name>G3LHV7_9VIRU</name>
<evidence type="ECO:0000256" key="4">
    <source>
        <dbReference type="ARBA" id="ARBA00022448"/>
    </source>
</evidence>
<evidence type="ECO:0000256" key="2">
    <source>
        <dbReference type="ARBA" id="ARBA00010355"/>
    </source>
</evidence>
<dbReference type="RefSeq" id="YP_004849317.1">
    <property type="nucleotide sequence ID" value="NC_016003.1"/>
</dbReference>
<protein>
    <recommendedName>
        <fullName evidence="3">Movement protein TGBp3</fullName>
    </recommendedName>
    <alternativeName>
        <fullName evidence="12">Triple gene block 3 protein</fullName>
    </alternativeName>
</protein>
<evidence type="ECO:0000256" key="6">
    <source>
        <dbReference type="ARBA" id="ARBA00022870"/>
    </source>
</evidence>
<evidence type="ECO:0000256" key="9">
    <source>
        <dbReference type="ARBA" id="ARBA00023136"/>
    </source>
</evidence>
<evidence type="ECO:0000313" key="14">
    <source>
        <dbReference type="Proteomes" id="UP000204278"/>
    </source>
</evidence>
<keyword evidence="4" id="KW-0813">Transport</keyword>
<proteinExistence type="inferred from homology"/>
<keyword evidence="10" id="KW-1038">Host endoplasmic reticulum</keyword>
<comment type="function">
    <text evidence="11">Plays a role in viral cell-to-cell propagation, by facilitating genome transport to neighboring plant cells through plasmosdesmata. May induce the formation of granular vesicles derived from the Endoplasmic reticulum, which align on actin filaments.</text>
</comment>
<organism evidence="13 14">
    <name type="scientific">Tamus red mosaic virus</name>
    <dbReference type="NCBI Taxonomy" id="1081702"/>
    <lineage>
        <taxon>Viruses</taxon>
        <taxon>Riboviria</taxon>
        <taxon>Orthornavirae</taxon>
        <taxon>Kitrinoviricota</taxon>
        <taxon>Alsuviricetes</taxon>
        <taxon>Tymovirales</taxon>
        <taxon>Alphaflexiviridae</taxon>
        <taxon>Potexvirus</taxon>
        <taxon>Potexvirus marmordioscoreae</taxon>
    </lineage>
</organism>
<keyword evidence="9" id="KW-0472">Membrane</keyword>
<keyword evidence="14" id="KW-1185">Reference proteome</keyword>
<evidence type="ECO:0000256" key="8">
    <source>
        <dbReference type="ARBA" id="ARBA00023031"/>
    </source>
</evidence>
<dbReference type="InterPro" id="IPR003411">
    <property type="entry name" value="TGBp3"/>
</dbReference>
<evidence type="ECO:0000256" key="1">
    <source>
        <dbReference type="ARBA" id="ARBA00004625"/>
    </source>
</evidence>
<accession>G3LHV7</accession>
<dbReference type="Pfam" id="PF02495">
    <property type="entry name" value="TGBp3"/>
    <property type="match status" value="1"/>
</dbReference>
<comment type="similarity">
    <text evidence="2">Belongs to the Tymovirales TGBp3 protein family.</text>
</comment>
<evidence type="ECO:0000256" key="10">
    <source>
        <dbReference type="ARBA" id="ARBA00023184"/>
    </source>
</evidence>
<evidence type="ECO:0000256" key="7">
    <source>
        <dbReference type="ARBA" id="ARBA00022989"/>
    </source>
</evidence>
<dbReference type="Proteomes" id="UP000204278">
    <property type="component" value="Segment"/>
</dbReference>
<dbReference type="KEGG" id="vg:11130828"/>
<evidence type="ECO:0000256" key="11">
    <source>
        <dbReference type="ARBA" id="ARBA00025270"/>
    </source>
</evidence>
<keyword evidence="7" id="KW-1133">Transmembrane helix</keyword>
<evidence type="ECO:0000313" key="13">
    <source>
        <dbReference type="EMBL" id="AEO12143.1"/>
    </source>
</evidence>
<comment type="subcellular location">
    <subcellularLocation>
        <location evidence="1">Host endoplasmic reticulum membrane</location>
    </subcellularLocation>
</comment>
<keyword evidence="5" id="KW-0812">Transmembrane</keyword>
<evidence type="ECO:0000256" key="5">
    <source>
        <dbReference type="ARBA" id="ARBA00022692"/>
    </source>
</evidence>
<dbReference type="EMBL" id="JN389521">
    <property type="protein sequence ID" value="AEO12143.1"/>
    <property type="molecule type" value="Genomic_RNA"/>
</dbReference>
<evidence type="ECO:0000256" key="12">
    <source>
        <dbReference type="ARBA" id="ARBA00033148"/>
    </source>
</evidence>
<sequence>MPFTSLNLAVLVSALVVTLLVLQVVQRNTDNCIIVITGHHAETNCPPSLELAEVLKYLKPHHHG</sequence>
<evidence type="ECO:0000256" key="3">
    <source>
        <dbReference type="ARBA" id="ARBA00013812"/>
    </source>
</evidence>
<dbReference type="GO" id="GO:0044167">
    <property type="term" value="C:host cell endoplasmic reticulum membrane"/>
    <property type="evidence" value="ECO:0007669"/>
    <property type="project" value="UniProtKB-SubCell"/>
</dbReference>
<dbReference type="OrthoDB" id="29237at10239"/>
<dbReference type="GO" id="GO:0046740">
    <property type="term" value="P:transport of virus in host, cell to cell"/>
    <property type="evidence" value="ECO:0007669"/>
    <property type="project" value="UniProtKB-KW"/>
</dbReference>
<keyword evidence="6" id="KW-1043">Host membrane</keyword>
<reference evidence="13 14" key="1">
    <citation type="journal article" date="2012" name="Virus Genes">
        <title>Sequencing of the Tamus red mosaic virus genome: further evidence that it is a distinct species of the genus Potexvirus.</title>
        <authorList>
            <person name="Menzel W."/>
            <person name="Winter S."/>
        </authorList>
    </citation>
    <scope>NUCLEOTIDE SEQUENCE [LARGE SCALE GENOMIC DNA]</scope>
    <source>
        <strain evidence="13">IT</strain>
    </source>
</reference>
<dbReference type="GeneID" id="11130828"/>